<dbReference type="InterPro" id="IPR024500">
    <property type="entry name" value="DUF3074"/>
</dbReference>
<protein>
    <submittedName>
        <fullName evidence="3">Serine-threonine protein kinase 19</fullName>
    </submittedName>
</protein>
<dbReference type="OrthoDB" id="3980126at2759"/>
<sequence>MTLRLTSAPVSGVKKRKAPAKPRVSPFASHARRKPISGGCLKPADLGFEDPLPDVGGSHFISETAPVQNVLQAIQYIRDGMFEELPARAGMNSTRIAEVLNLRRSLPPLASVAHVHTLLEAPTQVEREIVEQIQTGRIRRLIIPGRGNDAAGLGDCLVLAEDWDRLVQESPALDQRVKEKFLDILKRMGTSSAISQGVFTTDEYRALLRAGFIVSSSSYTQGTLSIASLPNLPQMATSSASRCGSSAHSERSVQTAAQARAATLFLSLPNTGTYLRLLGSARAHMLALLRRSASGEAPLGLLKDRWDGAVETDKSFHAAKRARGEFAGILPDNLVKSRRWPLFTMELFKEATFKFSHNLDLGKQDIKFNLLPSRTSFLTSSSLHLPIYFLHRQAFIHPSIMPLIQLEPHLFTSLPRHPDLPGDANTPDLREFIQAVLLESQPLLNQFPSTLKPDYKLRSSPPSKAKVKLSQGWRTLQIPQSSNPKMEFWVCRQSDHQDSDRLPGTVSLWEFHDGLRYNHAEHEMEYTSSVTSVKRLLKWNEPRQWVSNQPIIVGNMGYKHFDVELNLIVHTFHPRALIRPRAFISWTMSATFASSYDATRSNGDYGFVTVQIPFYLPKPLIPGSPYEGMYALIMDSVPQRAVFAYYASIERVEVLPSSPPAVSSGPSSTPAKSPERYLRWTMLTTSEAGGNIPKCIQRNRMLGGVPRAVVGDVGLFIRWTIKRREERRLEQDSQMGEG</sequence>
<dbReference type="RefSeq" id="XP_040646138.1">
    <property type="nucleotide sequence ID" value="XM_040789185.1"/>
</dbReference>
<gene>
    <name evidence="3" type="ORF">PGRI_014720</name>
</gene>
<evidence type="ECO:0000313" key="4">
    <source>
        <dbReference type="Proteomes" id="UP000070168"/>
    </source>
</evidence>
<dbReference type="PANTHER" id="PTHR40370:SF1">
    <property type="entry name" value="DUF3074 DOMAIN-CONTAINING PROTEIN"/>
    <property type="match status" value="1"/>
</dbReference>
<dbReference type="EMBL" id="LHQR01000065">
    <property type="protein sequence ID" value="KXG47602.1"/>
    <property type="molecule type" value="Genomic_DNA"/>
</dbReference>
<dbReference type="PANTHER" id="PTHR40370">
    <property type="entry name" value="EXPRESSED PROTEIN"/>
    <property type="match status" value="1"/>
</dbReference>
<accession>A0A135LF56</accession>
<dbReference type="AlphaFoldDB" id="A0A135LF56"/>
<keyword evidence="4" id="KW-1185">Reference proteome</keyword>
<dbReference type="Pfam" id="PF10494">
    <property type="entry name" value="Stk19"/>
    <property type="match status" value="1"/>
</dbReference>
<dbReference type="InterPro" id="IPR018865">
    <property type="entry name" value="STK19-like"/>
</dbReference>
<name>A0A135LF56_PENPA</name>
<feature type="domain" description="DUF3074" evidence="2">
    <location>
        <begin position="489"/>
        <end position="720"/>
    </location>
</feature>
<organism evidence="3 4">
    <name type="scientific">Penicillium patulum</name>
    <name type="common">Penicillium griseofulvum</name>
    <dbReference type="NCBI Taxonomy" id="5078"/>
    <lineage>
        <taxon>Eukaryota</taxon>
        <taxon>Fungi</taxon>
        <taxon>Dikarya</taxon>
        <taxon>Ascomycota</taxon>
        <taxon>Pezizomycotina</taxon>
        <taxon>Eurotiomycetes</taxon>
        <taxon>Eurotiomycetidae</taxon>
        <taxon>Eurotiales</taxon>
        <taxon>Aspergillaceae</taxon>
        <taxon>Penicillium</taxon>
    </lineage>
</organism>
<dbReference type="Pfam" id="PF11274">
    <property type="entry name" value="DUF3074"/>
    <property type="match status" value="1"/>
</dbReference>
<comment type="caution">
    <text evidence="3">The sequence shown here is derived from an EMBL/GenBank/DDBJ whole genome shotgun (WGS) entry which is preliminary data.</text>
</comment>
<evidence type="ECO:0000256" key="1">
    <source>
        <dbReference type="SAM" id="MobiDB-lite"/>
    </source>
</evidence>
<dbReference type="GeneID" id="63704485"/>
<dbReference type="GO" id="GO:0016301">
    <property type="term" value="F:kinase activity"/>
    <property type="evidence" value="ECO:0007669"/>
    <property type="project" value="UniProtKB-KW"/>
</dbReference>
<feature type="region of interest" description="Disordered" evidence="1">
    <location>
        <begin position="1"/>
        <end position="35"/>
    </location>
</feature>
<keyword evidence="3" id="KW-0418">Kinase</keyword>
<proteinExistence type="predicted"/>
<evidence type="ECO:0000313" key="3">
    <source>
        <dbReference type="EMBL" id="KXG47602.1"/>
    </source>
</evidence>
<keyword evidence="3" id="KW-0808">Transferase</keyword>
<reference evidence="3 4" key="1">
    <citation type="journal article" date="2016" name="BMC Genomics">
        <title>Genome sequencing and secondary metabolism of the postharvest pathogen Penicillium griseofulvum.</title>
        <authorList>
            <person name="Banani H."/>
            <person name="Marcet-Houben M."/>
            <person name="Ballester A.R."/>
            <person name="Abbruscato P."/>
            <person name="Gonzalez-Candelas L."/>
            <person name="Gabaldon T."/>
            <person name="Spadaro D."/>
        </authorList>
    </citation>
    <scope>NUCLEOTIDE SEQUENCE [LARGE SCALE GENOMIC DNA]</scope>
    <source>
        <strain evidence="3 4">PG3</strain>
    </source>
</reference>
<evidence type="ECO:0000259" key="2">
    <source>
        <dbReference type="Pfam" id="PF11274"/>
    </source>
</evidence>
<dbReference type="Proteomes" id="UP000070168">
    <property type="component" value="Unassembled WGS sequence"/>
</dbReference>